<dbReference type="Pfam" id="PF25597">
    <property type="entry name" value="SH3_retrovirus"/>
    <property type="match status" value="1"/>
</dbReference>
<feature type="domain" description="Retroviral polymerase SH3-like" evidence="3">
    <location>
        <begin position="16"/>
        <end position="77"/>
    </location>
</feature>
<feature type="region of interest" description="Disordered" evidence="1">
    <location>
        <begin position="100"/>
        <end position="135"/>
    </location>
</feature>
<organism evidence="4 5">
    <name type="scientific">Dendrobium nobile</name>
    <name type="common">Orchid</name>
    <dbReference type="NCBI Taxonomy" id="94219"/>
    <lineage>
        <taxon>Eukaryota</taxon>
        <taxon>Viridiplantae</taxon>
        <taxon>Streptophyta</taxon>
        <taxon>Embryophyta</taxon>
        <taxon>Tracheophyta</taxon>
        <taxon>Spermatophyta</taxon>
        <taxon>Magnoliopsida</taxon>
        <taxon>Liliopsida</taxon>
        <taxon>Asparagales</taxon>
        <taxon>Orchidaceae</taxon>
        <taxon>Epidendroideae</taxon>
        <taxon>Malaxideae</taxon>
        <taxon>Dendrobiinae</taxon>
        <taxon>Dendrobium</taxon>
    </lineage>
</organism>
<comment type="caution">
    <text evidence="4">The sequence shown here is derived from an EMBL/GenBank/DDBJ whole genome shotgun (WGS) entry which is preliminary data.</text>
</comment>
<proteinExistence type="predicted"/>
<evidence type="ECO:0000313" key="4">
    <source>
        <dbReference type="EMBL" id="KAI0494791.1"/>
    </source>
</evidence>
<dbReference type="OrthoDB" id="1737296at2759"/>
<dbReference type="SUPFAM" id="SSF56672">
    <property type="entry name" value="DNA/RNA polymerases"/>
    <property type="match status" value="1"/>
</dbReference>
<dbReference type="InterPro" id="IPR013103">
    <property type="entry name" value="RVT_2"/>
</dbReference>
<evidence type="ECO:0008006" key="6">
    <source>
        <dbReference type="Google" id="ProtNLM"/>
    </source>
</evidence>
<evidence type="ECO:0000313" key="5">
    <source>
        <dbReference type="Proteomes" id="UP000829196"/>
    </source>
</evidence>
<protein>
    <recommendedName>
        <fullName evidence="6">Retrovirus-related Pol polyprotein from transposon TNT 1-94</fullName>
    </recommendedName>
</protein>
<feature type="compositionally biased region" description="Polar residues" evidence="1">
    <location>
        <begin position="100"/>
        <end position="129"/>
    </location>
</feature>
<name>A0A8T3AFF3_DENNO</name>
<dbReference type="Pfam" id="PF07727">
    <property type="entry name" value="RVT_2"/>
    <property type="match status" value="1"/>
</dbReference>
<dbReference type="Proteomes" id="UP000829196">
    <property type="component" value="Unassembled WGS sequence"/>
</dbReference>
<evidence type="ECO:0000259" key="3">
    <source>
        <dbReference type="Pfam" id="PF25597"/>
    </source>
</evidence>
<dbReference type="EMBL" id="JAGYWB010000017">
    <property type="protein sequence ID" value="KAI0494791.1"/>
    <property type="molecule type" value="Genomic_DNA"/>
</dbReference>
<accession>A0A8T3AFF3</accession>
<feature type="domain" description="Reverse transcriptase Ty1/copia-type" evidence="2">
    <location>
        <begin position="211"/>
        <end position="437"/>
    </location>
</feature>
<evidence type="ECO:0000256" key="1">
    <source>
        <dbReference type="SAM" id="MobiDB-lite"/>
    </source>
</evidence>
<reference evidence="4" key="1">
    <citation type="journal article" date="2022" name="Front. Genet.">
        <title>Chromosome-Scale Assembly of the Dendrobium nobile Genome Provides Insights Into the Molecular Mechanism of the Biosynthesis of the Medicinal Active Ingredient of Dendrobium.</title>
        <authorList>
            <person name="Xu Q."/>
            <person name="Niu S.-C."/>
            <person name="Li K.-L."/>
            <person name="Zheng P.-J."/>
            <person name="Zhang X.-J."/>
            <person name="Jia Y."/>
            <person name="Liu Y."/>
            <person name="Niu Y.-X."/>
            <person name="Yu L.-H."/>
            <person name="Chen D.-F."/>
            <person name="Zhang G.-Q."/>
        </authorList>
    </citation>
    <scope>NUCLEOTIDE SEQUENCE</scope>
    <source>
        <tissue evidence="4">Leaf</tissue>
    </source>
</reference>
<evidence type="ECO:0000259" key="2">
    <source>
        <dbReference type="Pfam" id="PF07727"/>
    </source>
</evidence>
<dbReference type="InterPro" id="IPR057670">
    <property type="entry name" value="SH3_retrovirus"/>
</dbReference>
<dbReference type="AlphaFoldDB" id="A0A8T3AFF3"/>
<sequence>MFNKTPNYSGLKVFGCECYPLLPPHTVNKLQPKSQKCIFLGYSDQYKGYRCLNPVTNKIMVSRHVHFIENSFPFSEKVLCPQHNVPNICPLLLTPASISTRSNSANNMPENQLQTHTVSQQPVTASDTTQPPPQFGLLEAAATANNQNRSHPMTTRSKTGSLKPRSRLNLLHSHNVIDVHTDPTTFTEASKSLHWRQAMVVEVLALQKQGTWSLVEPPANATILGSKWTFRTKYLTDGSIGKYKARLVAQGNNQEYGLDYTETFSHEVKLPTIRIMLTLALYNNWTVQQLDVANAFLHGKLTETIYIRQPKGFEDSSKPEHVCRLNKAIYGLKQAPRQWYNTFTSFLLTLGFNHSQADPSLLIYAKNQVKIFLLIYVDDILITGNSSAMISSVLTTLDSEFAMKHLGEVHDFLGIKITKTDSSYFLSQAKYAYKILQ</sequence>
<gene>
    <name evidence="4" type="ORF">KFK09_024934</name>
</gene>
<keyword evidence="5" id="KW-1185">Reference proteome</keyword>
<dbReference type="InterPro" id="IPR043502">
    <property type="entry name" value="DNA/RNA_pol_sf"/>
</dbReference>